<evidence type="ECO:0008006" key="5">
    <source>
        <dbReference type="Google" id="ProtNLM"/>
    </source>
</evidence>
<dbReference type="OrthoDB" id="695157at2759"/>
<dbReference type="EMBL" id="JACEFO010001661">
    <property type="protein sequence ID" value="KAF8724663.1"/>
    <property type="molecule type" value="Genomic_DNA"/>
</dbReference>
<evidence type="ECO:0000256" key="2">
    <source>
        <dbReference type="SAM" id="SignalP"/>
    </source>
</evidence>
<evidence type="ECO:0000313" key="4">
    <source>
        <dbReference type="Proteomes" id="UP000636709"/>
    </source>
</evidence>
<proteinExistence type="predicted"/>
<protein>
    <recommendedName>
        <fullName evidence="5">Secreted protein</fullName>
    </recommendedName>
</protein>
<reference evidence="3" key="1">
    <citation type="submission" date="2020-07" db="EMBL/GenBank/DDBJ databases">
        <title>Genome sequence and genetic diversity analysis of an under-domesticated orphan crop, white fonio (Digitaria exilis).</title>
        <authorList>
            <person name="Bennetzen J.L."/>
            <person name="Chen S."/>
            <person name="Ma X."/>
            <person name="Wang X."/>
            <person name="Yssel A.E.J."/>
            <person name="Chaluvadi S.R."/>
            <person name="Johnson M."/>
            <person name="Gangashetty P."/>
            <person name="Hamidou F."/>
            <person name="Sanogo M.D."/>
            <person name="Zwaenepoel A."/>
            <person name="Wallace J."/>
            <person name="Van De Peer Y."/>
            <person name="Van Deynze A."/>
        </authorList>
    </citation>
    <scope>NUCLEOTIDE SEQUENCE</scope>
    <source>
        <tissue evidence="3">Leaves</tissue>
    </source>
</reference>
<feature type="chain" id="PRO_5032458161" description="Secreted protein" evidence="2">
    <location>
        <begin position="28"/>
        <end position="105"/>
    </location>
</feature>
<keyword evidence="4" id="KW-1185">Reference proteome</keyword>
<feature type="signal peptide" evidence="2">
    <location>
        <begin position="1"/>
        <end position="27"/>
    </location>
</feature>
<evidence type="ECO:0000313" key="3">
    <source>
        <dbReference type="EMBL" id="KAF8724663.1"/>
    </source>
</evidence>
<gene>
    <name evidence="3" type="ORF">HU200_020936</name>
</gene>
<name>A0A835F0P2_9POAL</name>
<keyword evidence="2" id="KW-0732">Signal</keyword>
<sequence length="105" mass="11422">MKKKMSSSTPAMYALVASIMLAIDVSCSVVHCSEFYRAAPDATVAHPDGSRRGRWPPAPYGNPGRGYATVPPPPTQQQRRLLHSTGRLTGAGIALRTYNLCLIFY</sequence>
<evidence type="ECO:0000256" key="1">
    <source>
        <dbReference type="SAM" id="MobiDB-lite"/>
    </source>
</evidence>
<organism evidence="3 4">
    <name type="scientific">Digitaria exilis</name>
    <dbReference type="NCBI Taxonomy" id="1010633"/>
    <lineage>
        <taxon>Eukaryota</taxon>
        <taxon>Viridiplantae</taxon>
        <taxon>Streptophyta</taxon>
        <taxon>Embryophyta</taxon>
        <taxon>Tracheophyta</taxon>
        <taxon>Spermatophyta</taxon>
        <taxon>Magnoliopsida</taxon>
        <taxon>Liliopsida</taxon>
        <taxon>Poales</taxon>
        <taxon>Poaceae</taxon>
        <taxon>PACMAD clade</taxon>
        <taxon>Panicoideae</taxon>
        <taxon>Panicodae</taxon>
        <taxon>Paniceae</taxon>
        <taxon>Anthephorinae</taxon>
        <taxon>Digitaria</taxon>
    </lineage>
</organism>
<feature type="region of interest" description="Disordered" evidence="1">
    <location>
        <begin position="43"/>
        <end position="78"/>
    </location>
</feature>
<dbReference type="AlphaFoldDB" id="A0A835F0P2"/>
<dbReference type="Proteomes" id="UP000636709">
    <property type="component" value="Unassembled WGS sequence"/>
</dbReference>
<accession>A0A835F0P2</accession>
<comment type="caution">
    <text evidence="3">The sequence shown here is derived from an EMBL/GenBank/DDBJ whole genome shotgun (WGS) entry which is preliminary data.</text>
</comment>